<evidence type="ECO:0000256" key="2">
    <source>
        <dbReference type="ARBA" id="ARBA00022448"/>
    </source>
</evidence>
<dbReference type="InterPro" id="IPR057601">
    <property type="entry name" value="Oar-like_b-barrel"/>
</dbReference>
<keyword evidence="4 7" id="KW-0812">Transmembrane</keyword>
<comment type="subcellular location">
    <subcellularLocation>
        <location evidence="1 7">Cell outer membrane</location>
        <topology evidence="1 7">Multi-pass membrane protein</topology>
    </subcellularLocation>
</comment>
<name>A0ABX7G1T2_9GAMM</name>
<comment type="similarity">
    <text evidence="7">Belongs to the TonB-dependent receptor family.</text>
</comment>
<organism evidence="11 12">
    <name type="scientific">Shewanella litorisediminis</name>
    <dbReference type="NCBI Taxonomy" id="1173586"/>
    <lineage>
        <taxon>Bacteria</taxon>
        <taxon>Pseudomonadati</taxon>
        <taxon>Pseudomonadota</taxon>
        <taxon>Gammaproteobacteria</taxon>
        <taxon>Alteromonadales</taxon>
        <taxon>Shewanellaceae</taxon>
        <taxon>Shewanella</taxon>
    </lineage>
</organism>
<feature type="domain" description="TonB-dependent transporter Oar-like beta-barrel" evidence="10">
    <location>
        <begin position="327"/>
        <end position="570"/>
    </location>
</feature>
<dbReference type="EMBL" id="CP069213">
    <property type="protein sequence ID" value="QRH01284.1"/>
    <property type="molecule type" value="Genomic_DNA"/>
</dbReference>
<dbReference type="InterPro" id="IPR036942">
    <property type="entry name" value="Beta-barrel_TonB_sf"/>
</dbReference>
<evidence type="ECO:0000256" key="4">
    <source>
        <dbReference type="ARBA" id="ARBA00022692"/>
    </source>
</evidence>
<feature type="signal peptide" evidence="8">
    <location>
        <begin position="1"/>
        <end position="27"/>
    </location>
</feature>
<dbReference type="InterPro" id="IPR039426">
    <property type="entry name" value="TonB-dep_rcpt-like"/>
</dbReference>
<dbReference type="Gene3D" id="2.60.40.1120">
    <property type="entry name" value="Carboxypeptidase-like, regulatory domain"/>
    <property type="match status" value="1"/>
</dbReference>
<feature type="domain" description="TonB-dependent transporter Oar-like beta-barrel" evidence="10">
    <location>
        <begin position="579"/>
        <end position="957"/>
    </location>
</feature>
<dbReference type="Pfam" id="PF07715">
    <property type="entry name" value="Plug"/>
    <property type="match status" value="1"/>
</dbReference>
<dbReference type="Proteomes" id="UP000596252">
    <property type="component" value="Chromosome"/>
</dbReference>
<feature type="domain" description="TonB-dependent receptor plug" evidence="9">
    <location>
        <begin position="135"/>
        <end position="233"/>
    </location>
</feature>
<dbReference type="PANTHER" id="PTHR30069:SF46">
    <property type="entry name" value="OAR PROTEIN"/>
    <property type="match status" value="1"/>
</dbReference>
<dbReference type="RefSeq" id="WP_203324970.1">
    <property type="nucleotide sequence ID" value="NZ_CP069213.1"/>
</dbReference>
<protein>
    <submittedName>
        <fullName evidence="11">TonB-dependent receptor</fullName>
    </submittedName>
</protein>
<dbReference type="Pfam" id="PF13620">
    <property type="entry name" value="CarboxypepD_reg"/>
    <property type="match status" value="1"/>
</dbReference>
<sequence>MSRTNFRRSLVAASVSALFALSTPVLAANNDGTITGKITASESQSSIAGATIEIINTKTGFSKTIQTDENGQYRLRALPVGTYTITVSSDGFSSTKVESFNVGIGNQSVNLSLNPQVGEVISVTGSRVAMVDTSTSESALNISAIELERIPVPRSVTSVALLAPGTTRGDSRFGGASFGGSSVAENQIYINGLNVTNFRNGLGFSNVPYDFYDQFQVKTGGYSAEFGRSTGGVINAVTKSGSNEFEFGANVYWEPASLRENSPNVRKSDGTWYSYRSDNESSDLNFNISASGAIIEDHLFFYAIYNPRKNEGQYDSTKTGGNFGDYSSDTAFWGAKIDWHINDDHRIELLAFSDEDEEVTDTYIEEDGELKYQSTAYDKSGGMNWSARYIGSITDNLVIKAMYGELNYDLSSGSNVADECQLVYDYRYYYGALTDVPVNGFSVGCATSNDYFVEEGEDTRKAMRLDLEWQIADSHLLKFGFDHETNTSASLQKYSGPDGAYWLVNNAQDAYAGVTLNGVVMTEDTDYIRNRFRTVSGNFETTASAIYIEDIWNITDSLTASIGLRQEAFDNKNGDGDTFVKIDDMLAPRLGISWDINGDGESKLFANYGRYFLPVANNTNVRLAGNEYDSRTYYVLEGWQQQTFANGNTYYDPILGEQIGAVNILADGSVPDTRSVVDADLDPMAQDEFILGYQAMINEDWRWGVKFTHRVMDGAIDDMIIDHAIASKFGCQNYHPHQYVLGNPGEEMTVYTDTNCDGDVDGWATFTPEELVYDKAERKYNAIDLNFARQWDGVWSLDATYTWSQSYGNAEGLVKSDNGQTDAGLTTDWDFPELMDGAYGYLPNDRRHQFKIYGAYEVIENLTMGFNFNLESGRPISAFGLGHPNVGEVDYGKTYYISQAYEDENGDTQYTYTKVGRGQMGRTSWNPRLDLNLKYEMELMNMQTQFRLDVFNVLNSAAETRVNEDIELGLGKSNPDYKLPNAFQTPRYVQLSASVKF</sequence>
<accession>A0ABX7G1T2</accession>
<dbReference type="Pfam" id="PF25183">
    <property type="entry name" value="OMP_b-brl_4"/>
    <property type="match status" value="2"/>
</dbReference>
<dbReference type="InterPro" id="IPR012910">
    <property type="entry name" value="Plug_dom"/>
</dbReference>
<evidence type="ECO:0000313" key="11">
    <source>
        <dbReference type="EMBL" id="QRH01284.1"/>
    </source>
</evidence>
<dbReference type="SUPFAM" id="SSF56935">
    <property type="entry name" value="Porins"/>
    <property type="match status" value="1"/>
</dbReference>
<evidence type="ECO:0000259" key="10">
    <source>
        <dbReference type="Pfam" id="PF25183"/>
    </source>
</evidence>
<keyword evidence="11" id="KW-0675">Receptor</keyword>
<keyword evidence="2 7" id="KW-0813">Transport</keyword>
<evidence type="ECO:0000256" key="1">
    <source>
        <dbReference type="ARBA" id="ARBA00004571"/>
    </source>
</evidence>
<dbReference type="SUPFAM" id="SSF49464">
    <property type="entry name" value="Carboxypeptidase regulatory domain-like"/>
    <property type="match status" value="1"/>
</dbReference>
<dbReference type="Gene3D" id="2.40.170.20">
    <property type="entry name" value="TonB-dependent receptor, beta-barrel domain"/>
    <property type="match status" value="1"/>
</dbReference>
<evidence type="ECO:0000256" key="8">
    <source>
        <dbReference type="SAM" id="SignalP"/>
    </source>
</evidence>
<dbReference type="InterPro" id="IPR008969">
    <property type="entry name" value="CarboxyPept-like_regulatory"/>
</dbReference>
<evidence type="ECO:0000259" key="9">
    <source>
        <dbReference type="Pfam" id="PF07715"/>
    </source>
</evidence>
<dbReference type="Gene3D" id="2.170.130.10">
    <property type="entry name" value="TonB-dependent receptor, plug domain"/>
    <property type="match status" value="1"/>
</dbReference>
<evidence type="ECO:0000256" key="5">
    <source>
        <dbReference type="ARBA" id="ARBA00023136"/>
    </source>
</evidence>
<dbReference type="InterPro" id="IPR037066">
    <property type="entry name" value="Plug_dom_sf"/>
</dbReference>
<reference evidence="11 12" key="1">
    <citation type="journal article" date="2012" name="Antonie Van Leeuwenhoek">
        <title>Shewanella litorisediminis sp. nov., a gammaproteobacterium isolated from a tidal flat sediment.</title>
        <authorList>
            <person name="Lee M.H."/>
            <person name="Yoon J.H."/>
        </authorList>
    </citation>
    <scope>NUCLEOTIDE SEQUENCE [LARGE SCALE GENOMIC DNA]</scope>
    <source>
        <strain evidence="11 12">SMK1-12</strain>
    </source>
</reference>
<dbReference type="PANTHER" id="PTHR30069">
    <property type="entry name" value="TONB-DEPENDENT OUTER MEMBRANE RECEPTOR"/>
    <property type="match status" value="1"/>
</dbReference>
<keyword evidence="8" id="KW-0732">Signal</keyword>
<proteinExistence type="inferred from homology"/>
<dbReference type="PROSITE" id="PS52016">
    <property type="entry name" value="TONB_DEPENDENT_REC_3"/>
    <property type="match status" value="1"/>
</dbReference>
<keyword evidence="12" id="KW-1185">Reference proteome</keyword>
<evidence type="ECO:0000256" key="6">
    <source>
        <dbReference type="ARBA" id="ARBA00023237"/>
    </source>
</evidence>
<evidence type="ECO:0000256" key="7">
    <source>
        <dbReference type="PROSITE-ProRule" id="PRU01360"/>
    </source>
</evidence>
<gene>
    <name evidence="11" type="ORF">JQC75_15735</name>
</gene>
<keyword evidence="6 7" id="KW-0998">Cell outer membrane</keyword>
<evidence type="ECO:0000256" key="3">
    <source>
        <dbReference type="ARBA" id="ARBA00022452"/>
    </source>
</evidence>
<keyword evidence="5 7" id="KW-0472">Membrane</keyword>
<feature type="chain" id="PRO_5045776742" evidence="8">
    <location>
        <begin position="28"/>
        <end position="997"/>
    </location>
</feature>
<keyword evidence="3 7" id="KW-1134">Transmembrane beta strand</keyword>
<evidence type="ECO:0000313" key="12">
    <source>
        <dbReference type="Proteomes" id="UP000596252"/>
    </source>
</evidence>